<dbReference type="InterPro" id="IPR051598">
    <property type="entry name" value="TSUP/Inactive_protease-like"/>
</dbReference>
<comment type="caution">
    <text evidence="7">The sequence shown here is derived from an EMBL/GenBank/DDBJ whole genome shotgun (WGS) entry which is preliminary data.</text>
</comment>
<sequence>MVIVLALIIGFLSAFVGSLIGLGGGIIFVPAMLYLHDLSASFAWATPQTIVGISLITMVFTGLSSTLAYYKLRRVDVNTGVLFLIGSLPGSVFGAWLNTRLDTDSFSLYFGILMLIVFGMMLVDREKLSKNRSLEITDRTRTFTIDGETHHYNVTLVPALILSFAVGMLSGLFGIGGGTISVPAMILFFGIPVQVAIATSMFMIFFISLISSVSHIALGHIVWGYVIFFVIGSYIGGTVGAKTSKLFKGKTLEWMLKIVIVIAAVQLIWEGL</sequence>
<evidence type="ECO:0000256" key="6">
    <source>
        <dbReference type="RuleBase" id="RU363041"/>
    </source>
</evidence>
<evidence type="ECO:0000256" key="2">
    <source>
        <dbReference type="ARBA" id="ARBA00009142"/>
    </source>
</evidence>
<gene>
    <name evidence="7" type="ORF">H9895_06415</name>
</gene>
<reference evidence="7" key="1">
    <citation type="journal article" date="2021" name="PeerJ">
        <title>Extensive microbial diversity within the chicken gut microbiome revealed by metagenomics and culture.</title>
        <authorList>
            <person name="Gilroy R."/>
            <person name="Ravi A."/>
            <person name="Getino M."/>
            <person name="Pursley I."/>
            <person name="Horton D.L."/>
            <person name="Alikhan N.F."/>
            <person name="Baker D."/>
            <person name="Gharbi K."/>
            <person name="Hall N."/>
            <person name="Watson M."/>
            <person name="Adriaenssens E.M."/>
            <person name="Foster-Nyarko E."/>
            <person name="Jarju S."/>
            <person name="Secka A."/>
            <person name="Antonio M."/>
            <person name="Oren A."/>
            <person name="Chaudhuri R.R."/>
            <person name="La Ragione R."/>
            <person name="Hildebrand F."/>
            <person name="Pallen M.J."/>
        </authorList>
    </citation>
    <scope>NUCLEOTIDE SEQUENCE</scope>
    <source>
        <strain evidence="7">CHK169-2315</strain>
    </source>
</reference>
<dbReference type="EMBL" id="DXHX01000097">
    <property type="protein sequence ID" value="HIV74692.1"/>
    <property type="molecule type" value="Genomic_DNA"/>
</dbReference>
<evidence type="ECO:0000313" key="7">
    <source>
        <dbReference type="EMBL" id="HIV74692.1"/>
    </source>
</evidence>
<keyword evidence="6" id="KW-1003">Cell membrane</keyword>
<feature type="transmembrane region" description="Helical" evidence="6">
    <location>
        <begin position="106"/>
        <end position="123"/>
    </location>
</feature>
<evidence type="ECO:0000256" key="5">
    <source>
        <dbReference type="ARBA" id="ARBA00023136"/>
    </source>
</evidence>
<proteinExistence type="inferred from homology"/>
<feature type="transmembrane region" description="Helical" evidence="6">
    <location>
        <begin position="156"/>
        <end position="175"/>
    </location>
</feature>
<evidence type="ECO:0000256" key="3">
    <source>
        <dbReference type="ARBA" id="ARBA00022692"/>
    </source>
</evidence>
<feature type="transmembrane region" description="Helical" evidence="6">
    <location>
        <begin position="81"/>
        <end position="99"/>
    </location>
</feature>
<dbReference type="PANTHER" id="PTHR43701">
    <property type="entry name" value="MEMBRANE TRANSPORTER PROTEIN MJ0441-RELATED"/>
    <property type="match status" value="1"/>
</dbReference>
<feature type="transmembrane region" description="Helical" evidence="6">
    <location>
        <begin position="251"/>
        <end position="269"/>
    </location>
</feature>
<evidence type="ECO:0000256" key="4">
    <source>
        <dbReference type="ARBA" id="ARBA00022989"/>
    </source>
</evidence>
<name>A0A9D1PMC3_9BACI</name>
<evidence type="ECO:0000256" key="1">
    <source>
        <dbReference type="ARBA" id="ARBA00004141"/>
    </source>
</evidence>
<comment type="similarity">
    <text evidence="2 6">Belongs to the 4-toluene sulfonate uptake permease (TSUP) (TC 2.A.102) family.</text>
</comment>
<dbReference type="InterPro" id="IPR002781">
    <property type="entry name" value="TM_pro_TauE-like"/>
</dbReference>
<dbReference type="PANTHER" id="PTHR43701:SF2">
    <property type="entry name" value="MEMBRANE TRANSPORTER PROTEIN YJNA-RELATED"/>
    <property type="match status" value="1"/>
</dbReference>
<feature type="transmembrane region" description="Helical" evidence="6">
    <location>
        <begin position="187"/>
        <end position="210"/>
    </location>
</feature>
<dbReference type="GO" id="GO:0005886">
    <property type="term" value="C:plasma membrane"/>
    <property type="evidence" value="ECO:0007669"/>
    <property type="project" value="UniProtKB-SubCell"/>
</dbReference>
<keyword evidence="5 6" id="KW-0472">Membrane</keyword>
<accession>A0A9D1PMC3</accession>
<evidence type="ECO:0000313" key="8">
    <source>
        <dbReference type="Proteomes" id="UP000823937"/>
    </source>
</evidence>
<keyword evidence="3 6" id="KW-0812">Transmembrane</keyword>
<reference evidence="7" key="2">
    <citation type="submission" date="2021-04" db="EMBL/GenBank/DDBJ databases">
        <authorList>
            <person name="Gilroy R."/>
        </authorList>
    </citation>
    <scope>NUCLEOTIDE SEQUENCE</scope>
    <source>
        <strain evidence="7">CHK169-2315</strain>
    </source>
</reference>
<feature type="transmembrane region" description="Helical" evidence="6">
    <location>
        <begin position="6"/>
        <end position="29"/>
    </location>
</feature>
<protein>
    <recommendedName>
        <fullName evidence="6">Probable membrane transporter protein</fullName>
    </recommendedName>
</protein>
<feature type="transmembrane region" description="Helical" evidence="6">
    <location>
        <begin position="50"/>
        <end position="69"/>
    </location>
</feature>
<organism evidence="7 8">
    <name type="scientific">Candidatus Pseudogracilibacillus intestinigallinarum</name>
    <dbReference type="NCBI Taxonomy" id="2838742"/>
    <lineage>
        <taxon>Bacteria</taxon>
        <taxon>Bacillati</taxon>
        <taxon>Bacillota</taxon>
        <taxon>Bacilli</taxon>
        <taxon>Bacillales</taxon>
        <taxon>Bacillaceae</taxon>
        <taxon>Pseudogracilibacillus</taxon>
    </lineage>
</organism>
<feature type="transmembrane region" description="Helical" evidence="6">
    <location>
        <begin position="216"/>
        <end position="239"/>
    </location>
</feature>
<dbReference type="Pfam" id="PF01925">
    <property type="entry name" value="TauE"/>
    <property type="match status" value="1"/>
</dbReference>
<dbReference type="Proteomes" id="UP000823937">
    <property type="component" value="Unassembled WGS sequence"/>
</dbReference>
<comment type="subcellular location">
    <subcellularLocation>
        <location evidence="6">Cell membrane</location>
        <topology evidence="6">Multi-pass membrane protein</topology>
    </subcellularLocation>
    <subcellularLocation>
        <location evidence="1">Membrane</location>
        <topology evidence="1">Multi-pass membrane protein</topology>
    </subcellularLocation>
</comment>
<dbReference type="AlphaFoldDB" id="A0A9D1PMC3"/>
<keyword evidence="4 6" id="KW-1133">Transmembrane helix</keyword>